<evidence type="ECO:0000256" key="6">
    <source>
        <dbReference type="ARBA" id="ARBA00042471"/>
    </source>
</evidence>
<dbReference type="EMBL" id="AWSO01001351">
    <property type="protein sequence ID" value="ESK84200.1"/>
    <property type="molecule type" value="Genomic_DNA"/>
</dbReference>
<dbReference type="PANTHER" id="PTHR16222">
    <property type="entry name" value="ADP-RIBOSYLGLYCOHYDROLASE"/>
    <property type="match status" value="1"/>
</dbReference>
<evidence type="ECO:0000256" key="5">
    <source>
        <dbReference type="ARBA" id="ARBA00042398"/>
    </source>
</evidence>
<proteinExistence type="inferred from homology"/>
<dbReference type="GO" id="GO:0004649">
    <property type="term" value="F:poly(ADP-ribose) glycohydrolase activity"/>
    <property type="evidence" value="ECO:0007669"/>
    <property type="project" value="UniProtKB-EC"/>
</dbReference>
<evidence type="ECO:0000256" key="4">
    <source>
        <dbReference type="ARBA" id="ARBA00041057"/>
    </source>
</evidence>
<comment type="cofactor">
    <cofactor evidence="12">
        <name>Mg(2+)</name>
        <dbReference type="ChEBI" id="CHEBI:18420"/>
    </cofactor>
    <text evidence="12">Binds 2 magnesium ions per subunit.</text>
</comment>
<evidence type="ECO:0000256" key="3">
    <source>
        <dbReference type="ARBA" id="ARBA00022801"/>
    </source>
</evidence>
<gene>
    <name evidence="13" type="ORF">Moror_16957</name>
</gene>
<comment type="similarity">
    <text evidence="1">Belongs to the ADP-ribosylglycohydrolase family.</text>
</comment>
<dbReference type="InterPro" id="IPR050792">
    <property type="entry name" value="ADP-ribosylglycohydrolase"/>
</dbReference>
<evidence type="ECO:0000256" key="11">
    <source>
        <dbReference type="ARBA" id="ARBA00049015"/>
    </source>
</evidence>
<dbReference type="InterPro" id="IPR005502">
    <property type="entry name" value="Ribosyl_crysJ1"/>
</dbReference>
<evidence type="ECO:0000256" key="10">
    <source>
        <dbReference type="ARBA" id="ARBA00043193"/>
    </source>
</evidence>
<dbReference type="SUPFAM" id="SSF101478">
    <property type="entry name" value="ADP-ribosylglycohydrolase"/>
    <property type="match status" value="1"/>
</dbReference>
<dbReference type="AlphaFoldDB" id="V2WVJ9"/>
<dbReference type="STRING" id="1381753.V2WVJ9"/>
<comment type="catalytic activity">
    <reaction evidence="11">
        <text>alpha-NAD(+) + H2O = ADP-D-ribose + nicotinamide + H(+)</text>
        <dbReference type="Rhea" id="RHEA:68792"/>
        <dbReference type="ChEBI" id="CHEBI:15377"/>
        <dbReference type="ChEBI" id="CHEBI:15378"/>
        <dbReference type="ChEBI" id="CHEBI:17154"/>
        <dbReference type="ChEBI" id="CHEBI:57967"/>
        <dbReference type="ChEBI" id="CHEBI:77017"/>
    </reaction>
</comment>
<evidence type="ECO:0000256" key="8">
    <source>
        <dbReference type="ARBA" id="ARBA00042850"/>
    </source>
</evidence>
<evidence type="ECO:0000256" key="9">
    <source>
        <dbReference type="ARBA" id="ARBA00043187"/>
    </source>
</evidence>
<evidence type="ECO:0000256" key="1">
    <source>
        <dbReference type="ARBA" id="ARBA00010702"/>
    </source>
</evidence>
<evidence type="ECO:0000256" key="7">
    <source>
        <dbReference type="ARBA" id="ARBA00042722"/>
    </source>
</evidence>
<accession>V2WVJ9</accession>
<dbReference type="Proteomes" id="UP000017559">
    <property type="component" value="Unassembled WGS sequence"/>
</dbReference>
<dbReference type="KEGG" id="mrr:Moror_16957"/>
<comment type="caution">
    <text evidence="13">The sequence shown here is derived from an EMBL/GenBank/DDBJ whole genome shotgun (WGS) entry which is preliminary data.</text>
</comment>
<sequence>MVDALGGPAEFHPRFRFPTISSMIPNDNFGLPPGVWTDDTSMALCLAQSLATSKKFDEHNQMQAYVNWQARGELSAIGQCFDIGNTISRAIAIYTQCRNKSDALLRIRNELGSESSSGNGSLMRVLPVALAYWRDQREARMYARRSSITTHPNGLCQEACEVWIGAISIIMRAACNPSADAPLSKLRVLDYFVIFPYIQPKLREVLGLPPVSLAVPQSETEREEYYRTNHPILKLVAKSEPLPRQDELIPHIPTAQELPSSGYVLHTLVAALYCFLATSSLEEGAIMAVNLGDDADTIGAIYGGMAGCWYAADKSEETLGLFWSSRVEEWQQALVRPDMIETVAEKLVVLNDKSGKAQ</sequence>
<keyword evidence="12" id="KW-0479">Metal-binding</keyword>
<dbReference type="EC" id="3.2.1.143" evidence="2"/>
<keyword evidence="3" id="KW-0378">Hydrolase</keyword>
<evidence type="ECO:0000256" key="2">
    <source>
        <dbReference type="ARBA" id="ARBA00012255"/>
    </source>
</evidence>
<name>V2WVJ9_MONRO</name>
<dbReference type="PANTHER" id="PTHR16222:SF24">
    <property type="entry name" value="ADP-RIBOSYLHYDROLASE ARH3"/>
    <property type="match status" value="1"/>
</dbReference>
<dbReference type="HOGENOM" id="CLU_024566_8_2_1"/>
<keyword evidence="12" id="KW-0460">Magnesium</keyword>
<keyword evidence="14" id="KW-1185">Reference proteome</keyword>
<feature type="binding site" evidence="12">
    <location>
        <position position="294"/>
    </location>
    <ligand>
        <name>Mg(2+)</name>
        <dbReference type="ChEBI" id="CHEBI:18420"/>
        <label>1</label>
    </ligand>
</feature>
<feature type="binding site" evidence="12">
    <location>
        <position position="297"/>
    </location>
    <ligand>
        <name>Mg(2+)</name>
        <dbReference type="ChEBI" id="CHEBI:18420"/>
        <label>1</label>
    </ligand>
</feature>
<organism evidence="13 14">
    <name type="scientific">Moniliophthora roreri (strain MCA 2997)</name>
    <name type="common">Cocoa frosty pod rot fungus</name>
    <name type="synonym">Crinipellis roreri</name>
    <dbReference type="NCBI Taxonomy" id="1381753"/>
    <lineage>
        <taxon>Eukaryota</taxon>
        <taxon>Fungi</taxon>
        <taxon>Dikarya</taxon>
        <taxon>Basidiomycota</taxon>
        <taxon>Agaricomycotina</taxon>
        <taxon>Agaricomycetes</taxon>
        <taxon>Agaricomycetidae</taxon>
        <taxon>Agaricales</taxon>
        <taxon>Marasmiineae</taxon>
        <taxon>Marasmiaceae</taxon>
        <taxon>Moniliophthora</taxon>
    </lineage>
</organism>
<evidence type="ECO:0000313" key="13">
    <source>
        <dbReference type="EMBL" id="ESK84200.1"/>
    </source>
</evidence>
<evidence type="ECO:0000313" key="14">
    <source>
        <dbReference type="Proteomes" id="UP000017559"/>
    </source>
</evidence>
<feature type="binding site" evidence="12">
    <location>
        <position position="37"/>
    </location>
    <ligand>
        <name>Mg(2+)</name>
        <dbReference type="ChEBI" id="CHEBI:18420"/>
        <label>1</label>
    </ligand>
</feature>
<reference evidence="13 14" key="1">
    <citation type="journal article" date="2014" name="BMC Genomics">
        <title>Genome and secretome analysis of the hemibiotrophic fungal pathogen, Moniliophthora roreri, which causes frosty pod rot disease of cacao: mechanisms of the biotrophic and necrotrophic phases.</title>
        <authorList>
            <person name="Meinhardt L.W."/>
            <person name="Costa G.G.L."/>
            <person name="Thomazella D.P.T."/>
            <person name="Teixeira P.J.P.L."/>
            <person name="Carazzolle M.F."/>
            <person name="Schuster S.C."/>
            <person name="Carlson J.E."/>
            <person name="Guiltinan M.J."/>
            <person name="Mieczkowski P."/>
            <person name="Farmer A."/>
            <person name="Ramaraj T."/>
            <person name="Crozier J."/>
            <person name="Davis R.E."/>
            <person name="Shao J."/>
            <person name="Melnick R.L."/>
            <person name="Pereira G.A.G."/>
            <person name="Bailey B.A."/>
        </authorList>
    </citation>
    <scope>NUCLEOTIDE SEQUENCE [LARGE SCALE GENOMIC DNA]</scope>
    <source>
        <strain evidence="13 14">MCA 2997</strain>
    </source>
</reference>
<feature type="binding site" evidence="12">
    <location>
        <position position="38"/>
    </location>
    <ligand>
        <name>Mg(2+)</name>
        <dbReference type="ChEBI" id="CHEBI:18420"/>
        <label>1</label>
    </ligand>
</feature>
<feature type="binding site" evidence="12">
    <location>
        <position position="296"/>
    </location>
    <ligand>
        <name>Mg(2+)</name>
        <dbReference type="ChEBI" id="CHEBI:18420"/>
        <label>1</label>
    </ligand>
</feature>
<dbReference type="InterPro" id="IPR036705">
    <property type="entry name" value="Ribosyl_crysJ1_sf"/>
</dbReference>
<feature type="binding site" evidence="12">
    <location>
        <position position="39"/>
    </location>
    <ligand>
        <name>Mg(2+)</name>
        <dbReference type="ChEBI" id="CHEBI:18420"/>
        <label>1</label>
    </ligand>
</feature>
<dbReference type="Pfam" id="PF03747">
    <property type="entry name" value="ADP_ribosyl_GH"/>
    <property type="match status" value="1"/>
</dbReference>
<dbReference type="OrthoDB" id="2021138at2759"/>
<evidence type="ECO:0000256" key="12">
    <source>
        <dbReference type="PIRSR" id="PIRSR605502-1"/>
    </source>
</evidence>
<dbReference type="GO" id="GO:0046872">
    <property type="term" value="F:metal ion binding"/>
    <property type="evidence" value="ECO:0007669"/>
    <property type="project" value="UniProtKB-KW"/>
</dbReference>
<dbReference type="Gene3D" id="1.10.4080.10">
    <property type="entry name" value="ADP-ribosylation/Crystallin J1"/>
    <property type="match status" value="1"/>
</dbReference>
<protein>
    <recommendedName>
        <fullName evidence="4">ADP-ribosylhydrolase ARH3</fullName>
        <ecNumber evidence="2">3.2.1.143</ecNumber>
    </recommendedName>
    <alternativeName>
        <fullName evidence="5">ADP-ribose glycohydrolase ARH3</fullName>
    </alternativeName>
    <alternativeName>
        <fullName evidence="6">ADP-ribosylhydrolase 3</fullName>
    </alternativeName>
    <alternativeName>
        <fullName evidence="9">O-acetyl-ADP-ribose deacetylase ARH3</fullName>
    </alternativeName>
    <alternativeName>
        <fullName evidence="10">Poly(ADP-ribose) glycohydrolase ARH3</fullName>
    </alternativeName>
    <alternativeName>
        <fullName evidence="8">[Protein ADP-ribosylarginine] hydrolase-like protein 2</fullName>
    </alternativeName>
    <alternativeName>
        <fullName evidence="7">[Protein ADP-ribosylserine] hydrolase</fullName>
    </alternativeName>
</protein>